<protein>
    <recommendedName>
        <fullName evidence="4">DUF3379 domain-containing protein</fullName>
    </recommendedName>
</protein>
<reference evidence="2 3" key="1">
    <citation type="submission" date="2024-04" db="EMBL/GenBank/DDBJ databases">
        <title>Luteolibacter sp. isolated from soil.</title>
        <authorList>
            <person name="An J."/>
        </authorList>
    </citation>
    <scope>NUCLEOTIDE SEQUENCE [LARGE SCALE GENOMIC DNA]</scope>
    <source>
        <strain evidence="2 3">Y139</strain>
    </source>
</reference>
<dbReference type="Proteomes" id="UP001371305">
    <property type="component" value="Unassembled WGS sequence"/>
</dbReference>
<accession>A0ABU9AWG7</accession>
<name>A0ABU9AWG7_9BACT</name>
<proteinExistence type="predicted"/>
<evidence type="ECO:0008006" key="4">
    <source>
        <dbReference type="Google" id="ProtNLM"/>
    </source>
</evidence>
<sequence length="247" mass="27297">MSDFRKQVRDHYDEQSLPADKVEAILARGREAARDAEKIVPLPARKPWGRLLAIAAAVVLAVTGTWWMNRDIGDVSYAAIAPRVIDFFKTKSALLPPVQDKSALKTWLVSQGAPADMQIPASLQPLESAACQVLDVQGRNAYLSCYWRENKADRDGTDLIHLLVARTEDFRDQPKSATPVVSELDGWSFASWTKGETIYTLATATPKDKLMPFLSKADLLNDKSRFTASVDTGLHAAFVAAIIEQKK</sequence>
<feature type="transmembrane region" description="Helical" evidence="1">
    <location>
        <begin position="48"/>
        <end position="68"/>
    </location>
</feature>
<dbReference type="RefSeq" id="WP_341404921.1">
    <property type="nucleotide sequence ID" value="NZ_JBBUKT010000004.1"/>
</dbReference>
<evidence type="ECO:0000313" key="3">
    <source>
        <dbReference type="Proteomes" id="UP001371305"/>
    </source>
</evidence>
<evidence type="ECO:0000313" key="2">
    <source>
        <dbReference type="EMBL" id="MEK7951319.1"/>
    </source>
</evidence>
<keyword evidence="1" id="KW-0472">Membrane</keyword>
<evidence type="ECO:0000256" key="1">
    <source>
        <dbReference type="SAM" id="Phobius"/>
    </source>
</evidence>
<keyword evidence="3" id="KW-1185">Reference proteome</keyword>
<organism evidence="2 3">
    <name type="scientific">Luteolibacter soli</name>
    <dbReference type="NCBI Taxonomy" id="3135280"/>
    <lineage>
        <taxon>Bacteria</taxon>
        <taxon>Pseudomonadati</taxon>
        <taxon>Verrucomicrobiota</taxon>
        <taxon>Verrucomicrobiia</taxon>
        <taxon>Verrucomicrobiales</taxon>
        <taxon>Verrucomicrobiaceae</taxon>
        <taxon>Luteolibacter</taxon>
    </lineage>
</organism>
<keyword evidence="1" id="KW-0812">Transmembrane</keyword>
<comment type="caution">
    <text evidence="2">The sequence shown here is derived from an EMBL/GenBank/DDBJ whole genome shotgun (WGS) entry which is preliminary data.</text>
</comment>
<gene>
    <name evidence="2" type="ORF">WKV53_12455</name>
</gene>
<keyword evidence="1" id="KW-1133">Transmembrane helix</keyword>
<dbReference type="EMBL" id="JBBUKT010000004">
    <property type="protein sequence ID" value="MEK7951319.1"/>
    <property type="molecule type" value="Genomic_DNA"/>
</dbReference>